<dbReference type="CDD" id="cd11374">
    <property type="entry name" value="CE4_u10"/>
    <property type="match status" value="1"/>
</dbReference>
<dbReference type="InterPro" id="IPR011330">
    <property type="entry name" value="Glyco_hydro/deAcase_b/a-brl"/>
</dbReference>
<evidence type="ECO:0000313" key="2">
    <source>
        <dbReference type="Proteomes" id="UP000319812"/>
    </source>
</evidence>
<dbReference type="RefSeq" id="WP_218023809.1">
    <property type="nucleotide sequence ID" value="NZ_BJOC01000034.1"/>
</dbReference>
<reference evidence="1 2" key="1">
    <citation type="submission" date="2019-06" db="EMBL/GenBank/DDBJ databases">
        <title>Whole genome shotgun sequence of Halomonas halmophila NBRC 15537.</title>
        <authorList>
            <person name="Hosoyama A."/>
            <person name="Uohara A."/>
            <person name="Ohji S."/>
            <person name="Ichikawa N."/>
        </authorList>
    </citation>
    <scope>NUCLEOTIDE SEQUENCE [LARGE SCALE GENOMIC DNA]</scope>
    <source>
        <strain evidence="1 2">NBRC 15537</strain>
    </source>
</reference>
<organism evidence="1 2">
    <name type="scientific">Halomonas halmophila</name>
    <dbReference type="NCBI Taxonomy" id="252"/>
    <lineage>
        <taxon>Bacteria</taxon>
        <taxon>Pseudomonadati</taxon>
        <taxon>Pseudomonadota</taxon>
        <taxon>Gammaproteobacteria</taxon>
        <taxon>Oceanospirillales</taxon>
        <taxon>Halomonadaceae</taxon>
        <taxon>Halomonas</taxon>
    </lineage>
</organism>
<name>A0A4Y4F1R5_9GAMM</name>
<comment type="caution">
    <text evidence="1">The sequence shown here is derived from an EMBL/GenBank/DDBJ whole genome shotgun (WGS) entry which is preliminary data.</text>
</comment>
<gene>
    <name evidence="1" type="ORF">HHA01_23840</name>
</gene>
<evidence type="ECO:0000313" key="1">
    <source>
        <dbReference type="EMBL" id="GED23407.1"/>
    </source>
</evidence>
<accession>A0A4Y4F1R5</accession>
<dbReference type="Proteomes" id="UP000319812">
    <property type="component" value="Unassembled WGS sequence"/>
</dbReference>
<protein>
    <recommendedName>
        <fullName evidence="3">DUF2334 domain-containing protein</fullName>
    </recommendedName>
</protein>
<sequence length="231" mass="26348">MKALLSIHDVMPHTLPRVASIIDTLRAQGHANLTLLVVPGKDWQPSDIATLARWQQEGLELAAHGWHHHAWRIKGLRHRLHAALLSRHAGEHLALDGDAIARLMQAAADWFPQHGLASPSTYVPPAWALGAIPRSRLMTLPYQRIEVTRGIIDLQSGQLDKLPLVGFEADTRWREQALRTWNRLQIRQARRGERPLRLSIHPYDPELRLAQDLQRLIAEPWQALLYDQHRG</sequence>
<dbReference type="GO" id="GO:0005975">
    <property type="term" value="P:carbohydrate metabolic process"/>
    <property type="evidence" value="ECO:0007669"/>
    <property type="project" value="InterPro"/>
</dbReference>
<dbReference type="EMBL" id="BJOC01000034">
    <property type="protein sequence ID" value="GED23407.1"/>
    <property type="molecule type" value="Genomic_DNA"/>
</dbReference>
<dbReference type="InterPro" id="IPR018763">
    <property type="entry name" value="DUF2334"/>
</dbReference>
<proteinExistence type="predicted"/>
<dbReference type="SUPFAM" id="SSF88713">
    <property type="entry name" value="Glycoside hydrolase/deacetylase"/>
    <property type="match status" value="1"/>
</dbReference>
<evidence type="ECO:0008006" key="3">
    <source>
        <dbReference type="Google" id="ProtNLM"/>
    </source>
</evidence>
<dbReference type="Pfam" id="PF10096">
    <property type="entry name" value="DUF2334"/>
    <property type="match status" value="1"/>
</dbReference>
<dbReference type="AlphaFoldDB" id="A0A4Y4F1R5"/>
<keyword evidence="2" id="KW-1185">Reference proteome</keyword>